<dbReference type="SUPFAM" id="SSF52833">
    <property type="entry name" value="Thioredoxin-like"/>
    <property type="match status" value="1"/>
</dbReference>
<dbReference type="RefSeq" id="YP_009951442.1">
    <property type="nucleotide sequence ID" value="NC_051601.1"/>
</dbReference>
<protein>
    <submittedName>
        <fullName evidence="2">NrdH-like glutaredoxin</fullName>
    </submittedName>
</protein>
<dbReference type="KEGG" id="vg:60322878"/>
<gene>
    <name evidence="2" type="primary">71</name>
    <name evidence="2" type="ORF">SEA_KRUEGER_71</name>
</gene>
<sequence>MAHTTSPARPVSQAVSQLHIPGIGAPRTMLTVYTTGPQCSKCNLTKRAFDKAGVDYAEVRLDESPETAAAFRDAGHMVAPVVHDSLTGETWSDFRRDLIKAAIKARD</sequence>
<evidence type="ECO:0000313" key="2">
    <source>
        <dbReference type="EMBL" id="ASR85570.1"/>
    </source>
</evidence>
<dbReference type="Proteomes" id="UP000226065">
    <property type="component" value="Segment"/>
</dbReference>
<feature type="domain" description="Glutaredoxin" evidence="1">
    <location>
        <begin position="31"/>
        <end position="82"/>
    </location>
</feature>
<proteinExistence type="predicted"/>
<dbReference type="Gene3D" id="3.40.30.10">
    <property type="entry name" value="Glutaredoxin"/>
    <property type="match status" value="1"/>
</dbReference>
<accession>A0A222ZNG7</accession>
<dbReference type="InterPro" id="IPR002109">
    <property type="entry name" value="Glutaredoxin"/>
</dbReference>
<evidence type="ECO:0000259" key="1">
    <source>
        <dbReference type="Pfam" id="PF00462"/>
    </source>
</evidence>
<dbReference type="InterPro" id="IPR036249">
    <property type="entry name" value="Thioredoxin-like_sf"/>
</dbReference>
<organism evidence="2 3">
    <name type="scientific">Mycobacterium phage Krueger</name>
    <dbReference type="NCBI Taxonomy" id="2015820"/>
    <lineage>
        <taxon>Viruses</taxon>
        <taxon>Duplodnaviria</taxon>
        <taxon>Heunggongvirae</taxon>
        <taxon>Uroviricota</taxon>
        <taxon>Caudoviricetes</taxon>
        <taxon>Weiservirinae</taxon>
        <taxon>Unicornvirus</taxon>
        <taxon>Unicornvirus krueger</taxon>
    </lineage>
</organism>
<name>A0A222ZNG7_9CAUD</name>
<dbReference type="CDD" id="cd02976">
    <property type="entry name" value="NrdH"/>
    <property type="match status" value="1"/>
</dbReference>
<reference evidence="2 3" key="1">
    <citation type="submission" date="2017-06" db="EMBL/GenBank/DDBJ databases">
        <authorList>
            <person name="Tobias T."/>
            <person name="Darnell A."/>
            <person name="Downs E."/>
            <person name="Draper R."/>
            <person name="Fishman F."/>
            <person name="Harders C."/>
            <person name="Isola J."/>
            <person name="Keiser K."/>
            <person name="Knight T."/>
            <person name="Lindquist A."/>
            <person name="Mozdren S."/>
            <person name="Obiri-Yeboah D."/>
            <person name="Oostindie M."/>
            <person name="Pearce C."/>
            <person name="Pelyhes D."/>
            <person name="Peterson J."/>
            <person name="Smith S."/>
            <person name="Vroom A."/>
            <person name="Stukey J."/>
            <person name="Best A."/>
            <person name="Garlena R.A."/>
            <person name="Russell D.A."/>
            <person name="Pope W.H."/>
            <person name="Jacobs-Sera D."/>
            <person name="Hendrix R.W."/>
            <person name="Hatfull G.F."/>
        </authorList>
    </citation>
    <scope>NUCLEOTIDE SEQUENCE [LARGE SCALE GENOMIC DNA]</scope>
</reference>
<dbReference type="Pfam" id="PF00462">
    <property type="entry name" value="Glutaredoxin"/>
    <property type="match status" value="1"/>
</dbReference>
<dbReference type="EMBL" id="MF324914">
    <property type="protein sequence ID" value="ASR85570.1"/>
    <property type="molecule type" value="Genomic_DNA"/>
</dbReference>
<keyword evidence="3" id="KW-1185">Reference proteome</keyword>
<evidence type="ECO:0000313" key="3">
    <source>
        <dbReference type="Proteomes" id="UP000226065"/>
    </source>
</evidence>
<dbReference type="GeneID" id="60322878"/>